<evidence type="ECO:0000259" key="2">
    <source>
        <dbReference type="Pfam" id="PF13472"/>
    </source>
</evidence>
<dbReference type="PANTHER" id="PTHR30383:SF5">
    <property type="entry name" value="SGNH HYDROLASE-TYPE ESTERASE DOMAIN-CONTAINING PROTEIN"/>
    <property type="match status" value="1"/>
</dbReference>
<gene>
    <name evidence="3" type="ORF">GGQ87_002528</name>
</gene>
<keyword evidence="4" id="KW-1185">Reference proteome</keyword>
<dbReference type="EMBL" id="JAATJM010000002">
    <property type="protein sequence ID" value="NJC42233.1"/>
    <property type="molecule type" value="Genomic_DNA"/>
</dbReference>
<dbReference type="InterPro" id="IPR051532">
    <property type="entry name" value="Ester_Hydrolysis_Enzymes"/>
</dbReference>
<dbReference type="Proteomes" id="UP000587415">
    <property type="component" value="Unassembled WGS sequence"/>
</dbReference>
<sequence length="247" mass="26071">MNRVRAILAGVLIGAGLLSSAAAPAWAEAAAPAAGVSPQQDSAVRPPAGWDNAWLLDHYRERTTVFSGYEPLNGAGVAFVGDSITEGGDWAALFPGVPVRNYGIGGDRSDGVLARAAQVVGARPQRIILMIGTNDLANGYTPEAIAADVGRVLALWKAALPDTQLVVESVLPRQPEFDARIRDLNTRLMQTAAANGADWIDIHTAFLTQGDRLDPAVTADDLHLTPPGYARWKTIIEPCVRTGECGA</sequence>
<organism evidence="3 4">
    <name type="scientific">Brevundimonas alba</name>
    <dbReference type="NCBI Taxonomy" id="74314"/>
    <lineage>
        <taxon>Bacteria</taxon>
        <taxon>Pseudomonadati</taxon>
        <taxon>Pseudomonadota</taxon>
        <taxon>Alphaproteobacteria</taxon>
        <taxon>Caulobacterales</taxon>
        <taxon>Caulobacteraceae</taxon>
        <taxon>Brevundimonas</taxon>
    </lineage>
</organism>
<dbReference type="InterPro" id="IPR013830">
    <property type="entry name" value="SGNH_hydro"/>
</dbReference>
<comment type="caution">
    <text evidence="3">The sequence shown here is derived from an EMBL/GenBank/DDBJ whole genome shotgun (WGS) entry which is preliminary data.</text>
</comment>
<dbReference type="GO" id="GO:0004622">
    <property type="term" value="F:phosphatidylcholine lysophospholipase activity"/>
    <property type="evidence" value="ECO:0007669"/>
    <property type="project" value="TreeGrafter"/>
</dbReference>
<dbReference type="AlphaFoldDB" id="A0A7X6BNJ4"/>
<accession>A0A7X6BNJ4</accession>
<evidence type="ECO:0000313" key="3">
    <source>
        <dbReference type="EMBL" id="NJC42233.1"/>
    </source>
</evidence>
<name>A0A7X6BNJ4_9CAUL</name>
<feature type="chain" id="PRO_5030564899" evidence="1">
    <location>
        <begin position="28"/>
        <end position="247"/>
    </location>
</feature>
<protein>
    <submittedName>
        <fullName evidence="3">Lysophospholipase L1-like esterase</fullName>
    </submittedName>
</protein>
<evidence type="ECO:0000256" key="1">
    <source>
        <dbReference type="SAM" id="SignalP"/>
    </source>
</evidence>
<proteinExistence type="predicted"/>
<feature type="signal peptide" evidence="1">
    <location>
        <begin position="1"/>
        <end position="27"/>
    </location>
</feature>
<dbReference type="Pfam" id="PF13472">
    <property type="entry name" value="Lipase_GDSL_2"/>
    <property type="match status" value="1"/>
</dbReference>
<reference evidence="3 4" key="1">
    <citation type="submission" date="2020-03" db="EMBL/GenBank/DDBJ databases">
        <title>Genomic Encyclopedia of Type Strains, Phase IV (KMG-IV): sequencing the most valuable type-strain genomes for metagenomic binning, comparative biology and taxonomic classification.</title>
        <authorList>
            <person name="Goeker M."/>
        </authorList>
    </citation>
    <scope>NUCLEOTIDE SEQUENCE [LARGE SCALE GENOMIC DNA]</scope>
    <source>
        <strain evidence="3 4">DSM 4736</strain>
    </source>
</reference>
<dbReference type="SUPFAM" id="SSF52266">
    <property type="entry name" value="SGNH hydrolase"/>
    <property type="match status" value="1"/>
</dbReference>
<dbReference type="Gene3D" id="3.40.50.1110">
    <property type="entry name" value="SGNH hydrolase"/>
    <property type="match status" value="1"/>
</dbReference>
<dbReference type="InterPro" id="IPR036514">
    <property type="entry name" value="SGNH_hydro_sf"/>
</dbReference>
<evidence type="ECO:0000313" key="4">
    <source>
        <dbReference type="Proteomes" id="UP000587415"/>
    </source>
</evidence>
<dbReference type="RefSeq" id="WP_168048289.1">
    <property type="nucleotide sequence ID" value="NZ_JAATJM010000002.1"/>
</dbReference>
<dbReference type="PANTHER" id="PTHR30383">
    <property type="entry name" value="THIOESTERASE 1/PROTEASE 1/LYSOPHOSPHOLIPASE L1"/>
    <property type="match status" value="1"/>
</dbReference>
<feature type="domain" description="SGNH hydrolase-type esterase" evidence="2">
    <location>
        <begin position="79"/>
        <end position="231"/>
    </location>
</feature>
<keyword evidence="1" id="KW-0732">Signal</keyword>